<name>A0A0D2B559_9EURO</name>
<sequence length="682" mass="80439">MGSRRYVDDVSIDRYEDRRDYSSRGGRRVYDDRFTEEEVDFRRGTPVRERERERERDVREVLVRDDVRERPGNTPAFLREDYGRTTAGPVVLRAREREEFDFIPTRPRRRSPSPEPERKVEKEQIIIRERAESESRPPPRFREKDREVEREEIIIRRDERDTDRRPPPPPSAPREREREEIIIRRDERDRDVRPPPPRDSREEIIIRRDEDDRRSRYDVDFDDTLSRRSDYVRRPAREAERDEIIIRRSEQNLDPSRYDDYGLTRPKSHERARSRVRRSSSSGSNQEIIIRQEERDGRNRERQEIIIRKNSRSRSPSPSVVSAPQAPPEPQVINAPTIHQEVITHHRHIDHGFEVAIPSRPRPITRPPSPPSPPLSPPHPRAHSEERIEISRTQTRNGRTENENIVIDRNEGARSVGPYTPPPPGRDYYDAPVPRREGYREYDRDVQEEADYYNSRAMERAYVGEAYRGATRDWAIVDVPPGTNRVRMNGAGGGAQEITWQRYNGVRRSKFMPDGEEGYGEIGRPAPLPAPAPLPVPPPVPASNGDIGRRYGRMPDAKEGLWTEITKDLVVKEAIQEMGYEFEETDDFYYIIAYLRYEDVARLVGLSEDIRKDRKKRIKEMAWENRVLPPPVVEEPHRPLMLEPPPPHRPRQEWDREEERYIEREVVYRGGRPPPPPGWVRR</sequence>
<dbReference type="InterPro" id="IPR058348">
    <property type="entry name" value="DUF8035"/>
</dbReference>
<feature type="region of interest" description="Disordered" evidence="1">
    <location>
        <begin position="412"/>
        <end position="432"/>
    </location>
</feature>
<feature type="compositionally biased region" description="Pro residues" evidence="1">
    <location>
        <begin position="360"/>
        <end position="379"/>
    </location>
</feature>
<feature type="region of interest" description="Disordered" evidence="1">
    <location>
        <begin position="67"/>
        <end position="332"/>
    </location>
</feature>
<evidence type="ECO:0000256" key="1">
    <source>
        <dbReference type="SAM" id="MobiDB-lite"/>
    </source>
</evidence>
<feature type="domain" description="DUF8035" evidence="2">
    <location>
        <begin position="561"/>
        <end position="612"/>
    </location>
</feature>
<proteinExistence type="predicted"/>
<feature type="compositionally biased region" description="Basic and acidic residues" evidence="1">
    <location>
        <begin position="290"/>
        <end position="307"/>
    </location>
</feature>
<dbReference type="OrthoDB" id="5410752at2759"/>
<dbReference type="STRING" id="215243.A0A0D2B559"/>
<dbReference type="VEuPathDB" id="FungiDB:PV06_00091"/>
<dbReference type="EMBL" id="KN847332">
    <property type="protein sequence ID" value="KIW47391.1"/>
    <property type="molecule type" value="Genomic_DNA"/>
</dbReference>
<dbReference type="RefSeq" id="XP_016267607.1">
    <property type="nucleotide sequence ID" value="XM_016400554.1"/>
</dbReference>
<feature type="compositionally biased region" description="Basic and acidic residues" evidence="1">
    <location>
        <begin position="173"/>
        <end position="273"/>
    </location>
</feature>
<gene>
    <name evidence="3" type="ORF">PV06_00091</name>
</gene>
<feature type="region of interest" description="Disordered" evidence="1">
    <location>
        <begin position="634"/>
        <end position="655"/>
    </location>
</feature>
<evidence type="ECO:0000313" key="3">
    <source>
        <dbReference type="EMBL" id="KIW47391.1"/>
    </source>
</evidence>
<reference evidence="3 4" key="1">
    <citation type="submission" date="2015-01" db="EMBL/GenBank/DDBJ databases">
        <title>The Genome Sequence of Exophiala oligosperma CBS72588.</title>
        <authorList>
            <consortium name="The Broad Institute Genomics Platform"/>
            <person name="Cuomo C."/>
            <person name="de Hoog S."/>
            <person name="Gorbushina A."/>
            <person name="Stielow B."/>
            <person name="Teixiera M."/>
            <person name="Abouelleil A."/>
            <person name="Chapman S.B."/>
            <person name="Priest M."/>
            <person name="Young S.K."/>
            <person name="Wortman J."/>
            <person name="Nusbaum C."/>
            <person name="Birren B."/>
        </authorList>
    </citation>
    <scope>NUCLEOTIDE SEQUENCE [LARGE SCALE GENOMIC DNA]</scope>
    <source>
        <strain evidence="3 4">CBS 72588</strain>
    </source>
</reference>
<feature type="compositionally biased region" description="Low complexity" evidence="1">
    <location>
        <begin position="313"/>
        <end position="324"/>
    </location>
</feature>
<evidence type="ECO:0000259" key="2">
    <source>
        <dbReference type="Pfam" id="PF26118"/>
    </source>
</evidence>
<dbReference type="Proteomes" id="UP000053342">
    <property type="component" value="Unassembled WGS sequence"/>
</dbReference>
<accession>A0A0D2B559</accession>
<dbReference type="GeneID" id="27352165"/>
<feature type="compositionally biased region" description="Basic and acidic residues" evidence="1">
    <location>
        <begin position="115"/>
        <end position="166"/>
    </location>
</feature>
<dbReference type="AlphaFoldDB" id="A0A0D2B559"/>
<dbReference type="Pfam" id="PF26118">
    <property type="entry name" value="DUF8035"/>
    <property type="match status" value="1"/>
</dbReference>
<dbReference type="HOGENOM" id="CLU_021705_1_0_1"/>
<protein>
    <recommendedName>
        <fullName evidence="2">DUF8035 domain-containing protein</fullName>
    </recommendedName>
</protein>
<feature type="region of interest" description="Disordered" evidence="1">
    <location>
        <begin position="356"/>
        <end position="397"/>
    </location>
</feature>
<organism evidence="3 4">
    <name type="scientific">Exophiala oligosperma</name>
    <dbReference type="NCBI Taxonomy" id="215243"/>
    <lineage>
        <taxon>Eukaryota</taxon>
        <taxon>Fungi</taxon>
        <taxon>Dikarya</taxon>
        <taxon>Ascomycota</taxon>
        <taxon>Pezizomycotina</taxon>
        <taxon>Eurotiomycetes</taxon>
        <taxon>Chaetothyriomycetidae</taxon>
        <taxon>Chaetothyriales</taxon>
        <taxon>Herpotrichiellaceae</taxon>
        <taxon>Exophiala</taxon>
    </lineage>
</organism>
<keyword evidence="4" id="KW-1185">Reference proteome</keyword>
<evidence type="ECO:0000313" key="4">
    <source>
        <dbReference type="Proteomes" id="UP000053342"/>
    </source>
</evidence>